<evidence type="ECO:0000313" key="1">
    <source>
        <dbReference type="EMBL" id="JAH79832.1"/>
    </source>
</evidence>
<organism evidence="1">
    <name type="scientific">Anguilla anguilla</name>
    <name type="common">European freshwater eel</name>
    <name type="synonym">Muraena anguilla</name>
    <dbReference type="NCBI Taxonomy" id="7936"/>
    <lineage>
        <taxon>Eukaryota</taxon>
        <taxon>Metazoa</taxon>
        <taxon>Chordata</taxon>
        <taxon>Craniata</taxon>
        <taxon>Vertebrata</taxon>
        <taxon>Euteleostomi</taxon>
        <taxon>Actinopterygii</taxon>
        <taxon>Neopterygii</taxon>
        <taxon>Teleostei</taxon>
        <taxon>Anguilliformes</taxon>
        <taxon>Anguillidae</taxon>
        <taxon>Anguilla</taxon>
    </lineage>
</organism>
<dbReference type="EMBL" id="GBXM01028745">
    <property type="protein sequence ID" value="JAH79832.1"/>
    <property type="molecule type" value="Transcribed_RNA"/>
</dbReference>
<sequence length="26" mass="2864">MLAEIESLLLMRSNKNSPGSRPMMAS</sequence>
<name>A0A0E9VP49_ANGAN</name>
<protein>
    <submittedName>
        <fullName evidence="1">Uncharacterized protein</fullName>
    </submittedName>
</protein>
<accession>A0A0E9VP49</accession>
<dbReference type="AlphaFoldDB" id="A0A0E9VP49"/>
<reference evidence="1" key="2">
    <citation type="journal article" date="2015" name="Fish Shellfish Immunol.">
        <title>Early steps in the European eel (Anguilla anguilla)-Vibrio vulnificus interaction in the gills: Role of the RtxA13 toxin.</title>
        <authorList>
            <person name="Callol A."/>
            <person name="Pajuelo D."/>
            <person name="Ebbesson L."/>
            <person name="Teles M."/>
            <person name="MacKenzie S."/>
            <person name="Amaro C."/>
        </authorList>
    </citation>
    <scope>NUCLEOTIDE SEQUENCE</scope>
</reference>
<proteinExistence type="predicted"/>
<reference evidence="1" key="1">
    <citation type="submission" date="2014-11" db="EMBL/GenBank/DDBJ databases">
        <authorList>
            <person name="Amaro Gonzalez C."/>
        </authorList>
    </citation>
    <scope>NUCLEOTIDE SEQUENCE</scope>
</reference>